<feature type="domain" description="C-type lectin" evidence="4">
    <location>
        <begin position="168"/>
        <end position="275"/>
    </location>
</feature>
<dbReference type="InterPro" id="IPR016186">
    <property type="entry name" value="C-type_lectin-like/link_sf"/>
</dbReference>
<dbReference type="GO" id="GO:0042269">
    <property type="term" value="P:regulation of natural killer cell mediated cytotoxicity"/>
    <property type="evidence" value="ECO:0007669"/>
    <property type="project" value="TreeGrafter"/>
</dbReference>
<organism evidence="5 6">
    <name type="scientific">Conger conger</name>
    <name type="common">Conger eel</name>
    <name type="synonym">Muraena conger</name>
    <dbReference type="NCBI Taxonomy" id="82655"/>
    <lineage>
        <taxon>Eukaryota</taxon>
        <taxon>Metazoa</taxon>
        <taxon>Chordata</taxon>
        <taxon>Craniata</taxon>
        <taxon>Vertebrata</taxon>
        <taxon>Euteleostomi</taxon>
        <taxon>Actinopterygii</taxon>
        <taxon>Neopterygii</taxon>
        <taxon>Teleostei</taxon>
        <taxon>Anguilliformes</taxon>
        <taxon>Congridae</taxon>
        <taxon>Conger</taxon>
    </lineage>
</organism>
<dbReference type="PANTHER" id="PTHR46784:SF1">
    <property type="entry name" value="KILLER CELL LECTIN-LIKE RECEPTOR SUBFAMILY B MEMBER 1"/>
    <property type="match status" value="1"/>
</dbReference>
<dbReference type="InterPro" id="IPR051527">
    <property type="entry name" value="KLR_subfamily_B"/>
</dbReference>
<reference evidence="5" key="1">
    <citation type="journal article" date="2023" name="Science">
        <title>Genome structures resolve the early diversification of teleost fishes.</title>
        <authorList>
            <person name="Parey E."/>
            <person name="Louis A."/>
            <person name="Montfort J."/>
            <person name="Bouchez O."/>
            <person name="Roques C."/>
            <person name="Iampietro C."/>
            <person name="Lluch J."/>
            <person name="Castinel A."/>
            <person name="Donnadieu C."/>
            <person name="Desvignes T."/>
            <person name="Floi Bucao C."/>
            <person name="Jouanno E."/>
            <person name="Wen M."/>
            <person name="Mejri S."/>
            <person name="Dirks R."/>
            <person name="Jansen H."/>
            <person name="Henkel C."/>
            <person name="Chen W.J."/>
            <person name="Zahm M."/>
            <person name="Cabau C."/>
            <person name="Klopp C."/>
            <person name="Thompson A.W."/>
            <person name="Robinson-Rechavi M."/>
            <person name="Braasch I."/>
            <person name="Lecointre G."/>
            <person name="Bobe J."/>
            <person name="Postlethwait J.H."/>
            <person name="Berthelot C."/>
            <person name="Roest Crollius H."/>
            <person name="Guiguen Y."/>
        </authorList>
    </citation>
    <scope>NUCLEOTIDE SEQUENCE</scope>
    <source>
        <strain evidence="5">Concon-B</strain>
    </source>
</reference>
<dbReference type="InterPro" id="IPR016187">
    <property type="entry name" value="CTDL_fold"/>
</dbReference>
<dbReference type="GO" id="GO:0038023">
    <property type="term" value="F:signaling receptor activity"/>
    <property type="evidence" value="ECO:0007669"/>
    <property type="project" value="TreeGrafter"/>
</dbReference>
<keyword evidence="6" id="KW-1185">Reference proteome</keyword>
<keyword evidence="2" id="KW-1015">Disulfide bond</keyword>
<evidence type="ECO:0000313" key="5">
    <source>
        <dbReference type="EMBL" id="KAJ8284420.1"/>
    </source>
</evidence>
<evidence type="ECO:0000259" key="4">
    <source>
        <dbReference type="PROSITE" id="PS50041"/>
    </source>
</evidence>
<dbReference type="InterPro" id="IPR001304">
    <property type="entry name" value="C-type_lectin-like"/>
</dbReference>
<keyword evidence="3" id="KW-0472">Membrane</keyword>
<evidence type="ECO:0000256" key="1">
    <source>
        <dbReference type="ARBA" id="ARBA00022989"/>
    </source>
</evidence>
<keyword evidence="1 3" id="KW-1133">Transmembrane helix</keyword>
<dbReference type="GO" id="GO:0005886">
    <property type="term" value="C:plasma membrane"/>
    <property type="evidence" value="ECO:0007669"/>
    <property type="project" value="TreeGrafter"/>
</dbReference>
<accession>A0A9Q1DZ00</accession>
<dbReference type="GO" id="GO:0009986">
    <property type="term" value="C:cell surface"/>
    <property type="evidence" value="ECO:0007669"/>
    <property type="project" value="TreeGrafter"/>
</dbReference>
<evidence type="ECO:0000256" key="3">
    <source>
        <dbReference type="SAM" id="Phobius"/>
    </source>
</evidence>
<comment type="caution">
    <text evidence="5">The sequence shown here is derived from an EMBL/GenBank/DDBJ whole genome shotgun (WGS) entry which is preliminary data.</text>
</comment>
<feature type="transmembrane region" description="Helical" evidence="3">
    <location>
        <begin position="95"/>
        <end position="115"/>
    </location>
</feature>
<feature type="transmembrane region" description="Helical" evidence="3">
    <location>
        <begin position="29"/>
        <end position="49"/>
    </location>
</feature>
<evidence type="ECO:0000313" key="6">
    <source>
        <dbReference type="Proteomes" id="UP001152803"/>
    </source>
</evidence>
<dbReference type="AlphaFoldDB" id="A0A9Q1DZ00"/>
<dbReference type="EMBL" id="JAFJMO010000002">
    <property type="protein sequence ID" value="KAJ8284420.1"/>
    <property type="molecule type" value="Genomic_DNA"/>
</dbReference>
<dbReference type="PANTHER" id="PTHR46784">
    <property type="entry name" value="KILLER CELL LECTIN-LIKE RECEPTOR SUBFAMILY B MEMBER 1"/>
    <property type="match status" value="1"/>
</dbReference>
<keyword evidence="3" id="KW-0812">Transmembrane</keyword>
<proteinExistence type="predicted"/>
<gene>
    <name evidence="5" type="ORF">COCON_G00032700</name>
</gene>
<dbReference type="Gene3D" id="3.10.100.10">
    <property type="entry name" value="Mannose-Binding Protein A, subunit A"/>
    <property type="match status" value="1"/>
</dbReference>
<dbReference type="Pfam" id="PF00059">
    <property type="entry name" value="Lectin_C"/>
    <property type="match status" value="1"/>
</dbReference>
<dbReference type="OrthoDB" id="538816at2759"/>
<dbReference type="Proteomes" id="UP001152803">
    <property type="component" value="Unassembled WGS sequence"/>
</dbReference>
<dbReference type="PROSITE" id="PS50041">
    <property type="entry name" value="C_TYPE_LECTIN_2"/>
    <property type="match status" value="1"/>
</dbReference>
<sequence length="282" mass="31864">MKVCLTMYFTSENYSGVVALNKSKNTSVLQLPSLFLFICFPVSAVVATVKKRKKMTDAVIYSEIKFKLNGEDSGKGIEILPTNHSGTQTQCNSKIIWVLCGVIFILLVAIIGMAIKMVRLHGESSQCHFQSQGGQQRFDMCPNRCQTVIPPTVSKHLLPACPVNWLEYKDMCYFIGRTKLTILSALISCRQNSSELVHTEDFNTLIFLRPHMGDASYWIGLIKLEHWFWMDGRQLQNAVKSFFSNTDHLERSCTTVSKNAIFAEKCDALMGYICQKEAKTYA</sequence>
<protein>
    <recommendedName>
        <fullName evidence="4">C-type lectin domain-containing protein</fullName>
    </recommendedName>
</protein>
<name>A0A9Q1DZ00_CONCO</name>
<dbReference type="SMART" id="SM00034">
    <property type="entry name" value="CLECT"/>
    <property type="match status" value="1"/>
</dbReference>
<evidence type="ECO:0000256" key="2">
    <source>
        <dbReference type="ARBA" id="ARBA00023157"/>
    </source>
</evidence>
<dbReference type="SUPFAM" id="SSF56436">
    <property type="entry name" value="C-type lectin-like"/>
    <property type="match status" value="1"/>
</dbReference>